<dbReference type="Gene3D" id="3.30.1050.40">
    <property type="match status" value="1"/>
</dbReference>
<name>A0A094PUS2_9ZZZZ</name>
<dbReference type="InterPro" id="IPR036527">
    <property type="entry name" value="SCP2_sterol-bd_dom_sf"/>
</dbReference>
<dbReference type="AlphaFoldDB" id="A0A094PUS2"/>
<comment type="caution">
    <text evidence="2">The sequence shown here is derived from an EMBL/GenBank/DDBJ whole genome shotgun (WGS) entry which is preliminary data.</text>
</comment>
<dbReference type="EMBL" id="JNSK01000093">
    <property type="protein sequence ID" value="KGA15490.1"/>
    <property type="molecule type" value="Genomic_DNA"/>
</dbReference>
<gene>
    <name evidence="2" type="ORF">GM50_17080</name>
</gene>
<dbReference type="SUPFAM" id="SSF55718">
    <property type="entry name" value="SCP-like"/>
    <property type="match status" value="1"/>
</dbReference>
<evidence type="ECO:0000259" key="1">
    <source>
        <dbReference type="Pfam" id="PF17844"/>
    </source>
</evidence>
<dbReference type="Pfam" id="PF17844">
    <property type="entry name" value="SCP_3"/>
    <property type="match status" value="1"/>
</dbReference>
<feature type="domain" description="Bacterial SCP orthologue" evidence="1">
    <location>
        <begin position="6"/>
        <end position="94"/>
    </location>
</feature>
<protein>
    <recommendedName>
        <fullName evidence="1">Bacterial SCP orthologue domain-containing protein</fullName>
    </recommendedName>
</protein>
<sequence>MRDPQILEAVKQTLAVLVERSPGRAIEVRIPPYAAVQCGEGPTHTRGTPANVIEMNAETWLALASGERTWADAMSAGLINASGARADLTELLPIRIKP</sequence>
<proteinExistence type="predicted"/>
<reference evidence="2" key="1">
    <citation type="submission" date="2014-05" db="EMBL/GenBank/DDBJ databases">
        <title>Key roles for freshwater Actinobacteria revealed by deep metagenomic sequencing.</title>
        <authorList>
            <person name="Ghai R."/>
            <person name="Mizuno C.M."/>
            <person name="Picazo A."/>
            <person name="Camacho A."/>
            <person name="Rodriguez-Valera F."/>
        </authorList>
    </citation>
    <scope>NUCLEOTIDE SEQUENCE</scope>
</reference>
<organism evidence="2">
    <name type="scientific">freshwater metagenome</name>
    <dbReference type="NCBI Taxonomy" id="449393"/>
    <lineage>
        <taxon>unclassified sequences</taxon>
        <taxon>metagenomes</taxon>
        <taxon>ecological metagenomes</taxon>
    </lineage>
</organism>
<dbReference type="InterPro" id="IPR041629">
    <property type="entry name" value="SCP_3"/>
</dbReference>
<evidence type="ECO:0000313" key="2">
    <source>
        <dbReference type="EMBL" id="KGA15490.1"/>
    </source>
</evidence>
<accession>A0A094PUS2</accession>